<dbReference type="GO" id="GO:0006605">
    <property type="term" value="P:protein targeting"/>
    <property type="evidence" value="ECO:0007669"/>
    <property type="project" value="InterPro"/>
</dbReference>
<dbReference type="GO" id="GO:0005886">
    <property type="term" value="C:plasma membrane"/>
    <property type="evidence" value="ECO:0007669"/>
    <property type="project" value="TreeGrafter"/>
</dbReference>
<feature type="domain" description="SecA family profile" evidence="3">
    <location>
        <begin position="1"/>
        <end position="133"/>
    </location>
</feature>
<evidence type="ECO:0000256" key="2">
    <source>
        <dbReference type="ARBA" id="ARBA00023010"/>
    </source>
</evidence>
<dbReference type="InterPro" id="IPR011115">
    <property type="entry name" value="SecA_DEAD"/>
</dbReference>
<dbReference type="SMART" id="SM00957">
    <property type="entry name" value="SecA_DEAD"/>
    <property type="match status" value="1"/>
</dbReference>
<accession>K1THX0</accession>
<dbReference type="Gene3D" id="3.40.50.300">
    <property type="entry name" value="P-loop containing nucleotide triphosphate hydrolases"/>
    <property type="match status" value="1"/>
</dbReference>
<reference evidence="4" key="1">
    <citation type="journal article" date="2013" name="Environ. Microbiol.">
        <title>Microbiota from the distal guts of lean and obese adolescents exhibit partial functional redundancy besides clear differences in community structure.</title>
        <authorList>
            <person name="Ferrer M."/>
            <person name="Ruiz A."/>
            <person name="Lanza F."/>
            <person name="Haange S.B."/>
            <person name="Oberbach A."/>
            <person name="Till H."/>
            <person name="Bargiela R."/>
            <person name="Campoy C."/>
            <person name="Segura M.T."/>
            <person name="Richter M."/>
            <person name="von Bergen M."/>
            <person name="Seifert J."/>
            <person name="Suarez A."/>
        </authorList>
    </citation>
    <scope>NUCLEOTIDE SEQUENCE</scope>
</reference>
<proteinExistence type="predicted"/>
<dbReference type="InterPro" id="IPR000185">
    <property type="entry name" value="SecA"/>
</dbReference>
<gene>
    <name evidence="4" type="ORF">LEA_08318</name>
</gene>
<evidence type="ECO:0000259" key="3">
    <source>
        <dbReference type="PROSITE" id="PS51196"/>
    </source>
</evidence>
<dbReference type="AlphaFoldDB" id="K1THX0"/>
<dbReference type="InterPro" id="IPR014018">
    <property type="entry name" value="SecA_motor_DEAD"/>
</dbReference>
<dbReference type="PROSITE" id="PS51196">
    <property type="entry name" value="SECA_MOTOR_DEAD"/>
    <property type="match status" value="1"/>
</dbReference>
<dbReference type="Pfam" id="PF01043">
    <property type="entry name" value="SecA_PP_bind"/>
    <property type="match status" value="1"/>
</dbReference>
<dbReference type="GO" id="GO:0017038">
    <property type="term" value="P:protein import"/>
    <property type="evidence" value="ECO:0007669"/>
    <property type="project" value="InterPro"/>
</dbReference>
<evidence type="ECO:0000256" key="1">
    <source>
        <dbReference type="ARBA" id="ARBA00022927"/>
    </source>
</evidence>
<name>K1THX0_9ZZZZ</name>
<dbReference type="EMBL" id="AJWY01005523">
    <property type="protein sequence ID" value="EKC69388.1"/>
    <property type="molecule type" value="Genomic_DNA"/>
</dbReference>
<dbReference type="GO" id="GO:0031522">
    <property type="term" value="C:cell envelope Sec protein transport complex"/>
    <property type="evidence" value="ECO:0007669"/>
    <property type="project" value="TreeGrafter"/>
</dbReference>
<dbReference type="Gene3D" id="3.90.1440.10">
    <property type="entry name" value="SecA, preprotein cross-linking domain"/>
    <property type="match status" value="1"/>
</dbReference>
<dbReference type="InterPro" id="IPR011130">
    <property type="entry name" value="SecA_preprotein_X-link_dom"/>
</dbReference>
<dbReference type="GO" id="GO:0005524">
    <property type="term" value="F:ATP binding"/>
    <property type="evidence" value="ECO:0007669"/>
    <property type="project" value="InterPro"/>
</dbReference>
<dbReference type="PANTHER" id="PTHR30612:SF0">
    <property type="entry name" value="CHLOROPLAST PROTEIN-TRANSPORTING ATPASE"/>
    <property type="match status" value="1"/>
</dbReference>
<dbReference type="PANTHER" id="PTHR30612">
    <property type="entry name" value="SECA INNER MEMBRANE COMPONENT OF SEC PROTEIN SECRETION SYSTEM"/>
    <property type="match status" value="1"/>
</dbReference>
<dbReference type="SUPFAM" id="SSF81767">
    <property type="entry name" value="Pre-protein crosslinking domain of SecA"/>
    <property type="match status" value="1"/>
</dbReference>
<dbReference type="GO" id="GO:0043952">
    <property type="term" value="P:protein transport by the Sec complex"/>
    <property type="evidence" value="ECO:0007669"/>
    <property type="project" value="TreeGrafter"/>
</dbReference>
<protein>
    <submittedName>
        <fullName evidence="4">Preprotein translocase subunit SecA</fullName>
    </submittedName>
</protein>
<dbReference type="GO" id="GO:0005829">
    <property type="term" value="C:cytosol"/>
    <property type="evidence" value="ECO:0007669"/>
    <property type="project" value="TreeGrafter"/>
</dbReference>
<keyword evidence="1" id="KW-0653">Protein transport</keyword>
<dbReference type="InterPro" id="IPR027417">
    <property type="entry name" value="P-loop_NTPase"/>
</dbReference>
<dbReference type="InterPro" id="IPR036670">
    <property type="entry name" value="SecA_X-link_sf"/>
</dbReference>
<dbReference type="GO" id="GO:0006886">
    <property type="term" value="P:intracellular protein transport"/>
    <property type="evidence" value="ECO:0007669"/>
    <property type="project" value="InterPro"/>
</dbReference>
<comment type="caution">
    <text evidence="4">The sequence shown here is derived from an EMBL/GenBank/DDBJ whole genome shotgun (WGS) entry which is preliminary data.</text>
</comment>
<organism evidence="4">
    <name type="scientific">human gut metagenome</name>
    <dbReference type="NCBI Taxonomy" id="408170"/>
    <lineage>
        <taxon>unclassified sequences</taxon>
        <taxon>metagenomes</taxon>
        <taxon>organismal metagenomes</taxon>
    </lineage>
</organism>
<dbReference type="SMART" id="SM00958">
    <property type="entry name" value="SecA_PP_bind"/>
    <property type="match status" value="1"/>
</dbReference>
<keyword evidence="1" id="KW-0813">Transport</keyword>
<dbReference type="PRINTS" id="PR00906">
    <property type="entry name" value="SECA"/>
</dbReference>
<keyword evidence="2" id="KW-0811">Translocation</keyword>
<evidence type="ECO:0000313" key="4">
    <source>
        <dbReference type="EMBL" id="EKC69388.1"/>
    </source>
</evidence>
<sequence length="133" mass="15510">MKNYFHIDNYADAENLELQHNVILALRAHNLMHRDQDYVVKDDEVLIVDEFTGRIMPGRRYSDGLHQAIEAKEHVKVNRESKTLATITFQNFFNKYDKKAGMTGTALTEEKEFRDIYSMDVVEIPTKQANCKN</sequence>